<sequence length="223" mass="25272">MIFQAEGFQNFFDHMLLLTLFHLLAQLEASGHVHRLLHRQIGVQLIVLHDVRGQLTELAQVTLLTVHRNRTIDACCLVSRQNVEQRTLAGTGWSHNRGQLSGTQLPADLLQDGLHIVATSFLDPVGKIVEGQIDGWPGRQMGQRLRLRRDDLHPDGAIFHIVLEHVFLIHGVRRGGGEGRLSDDKNHNLLHCTPQTTFCFSQCFCRITNTLHVPQNHKLIFLF</sequence>
<reference evidence="2" key="1">
    <citation type="submission" date="2018-01" db="EMBL/GenBank/DDBJ databases">
        <title>An insight into the sialome of Amazonian anophelines.</title>
        <authorList>
            <person name="Ribeiro J.M."/>
            <person name="Scarpassa V."/>
            <person name="Calvo E."/>
        </authorList>
    </citation>
    <scope>NUCLEOTIDE SEQUENCE</scope>
</reference>
<evidence type="ECO:0000313" key="2">
    <source>
        <dbReference type="EMBL" id="MBW77060.1"/>
    </source>
</evidence>
<proteinExistence type="predicted"/>
<keyword evidence="1" id="KW-0732">Signal</keyword>
<feature type="signal peptide" evidence="1">
    <location>
        <begin position="1"/>
        <end position="29"/>
    </location>
</feature>
<organism evidence="2">
    <name type="scientific">Anopheles darlingi</name>
    <name type="common">Mosquito</name>
    <dbReference type="NCBI Taxonomy" id="43151"/>
    <lineage>
        <taxon>Eukaryota</taxon>
        <taxon>Metazoa</taxon>
        <taxon>Ecdysozoa</taxon>
        <taxon>Arthropoda</taxon>
        <taxon>Hexapoda</taxon>
        <taxon>Insecta</taxon>
        <taxon>Pterygota</taxon>
        <taxon>Neoptera</taxon>
        <taxon>Endopterygota</taxon>
        <taxon>Diptera</taxon>
        <taxon>Nematocera</taxon>
        <taxon>Culicoidea</taxon>
        <taxon>Culicidae</taxon>
        <taxon>Anophelinae</taxon>
        <taxon>Anopheles</taxon>
    </lineage>
</organism>
<feature type="chain" id="PRO_5014766504" evidence="1">
    <location>
        <begin position="30"/>
        <end position="223"/>
    </location>
</feature>
<accession>A0A2M4DHM6</accession>
<dbReference type="EMBL" id="GGFL01012882">
    <property type="protein sequence ID" value="MBW77060.1"/>
    <property type="molecule type" value="Transcribed_RNA"/>
</dbReference>
<evidence type="ECO:0000256" key="1">
    <source>
        <dbReference type="SAM" id="SignalP"/>
    </source>
</evidence>
<name>A0A2M4DHM6_ANODA</name>
<protein>
    <submittedName>
        <fullName evidence="2">Putative secreted protein</fullName>
    </submittedName>
</protein>
<dbReference type="AlphaFoldDB" id="A0A2M4DHM6"/>